<keyword evidence="2" id="KW-0482">Metalloprotease</keyword>
<dbReference type="PANTHER" id="PTHR30399">
    <property type="entry name" value="UNCHARACTERIZED PROTEIN YGJP"/>
    <property type="match status" value="1"/>
</dbReference>
<dbReference type="Proteomes" id="UP001499915">
    <property type="component" value="Unassembled WGS sequence"/>
</dbReference>
<dbReference type="InterPro" id="IPR002725">
    <property type="entry name" value="YgjP-like_metallopeptidase"/>
</dbReference>
<evidence type="ECO:0000313" key="3">
    <source>
        <dbReference type="Proteomes" id="UP001499915"/>
    </source>
</evidence>
<keyword evidence="2" id="KW-0378">Hydrolase</keyword>
<gene>
    <name evidence="2" type="ORF">GCM10009104_11410</name>
</gene>
<dbReference type="GO" id="GO:0008237">
    <property type="term" value="F:metallopeptidase activity"/>
    <property type="evidence" value="ECO:0007669"/>
    <property type="project" value="UniProtKB-KW"/>
</dbReference>
<dbReference type="EMBL" id="BAAAET010000001">
    <property type="protein sequence ID" value="GAA0687100.1"/>
    <property type="molecule type" value="Genomic_DNA"/>
</dbReference>
<sequence length="228" mass="26567">MTPKYQLLRSARRKTLAIQVRDGQVVVRAPVRASSATIEAFIRSRAGWIREHQQRQLHAIDTLGIRLEQGGAVPWQGEMLRLDWQRGGASEVGQDCSRFLVTLSHRIRRVEVDAVRDQLKRWFMQQSEMRLKTRIHELAGETGLMPSAVAIGSWRGRWGQCSSKGEVGLNWRLLQLTPALQDYVILHELCHLRHMNHGREFHALLRWHCPAHPRLHAEMQRYTPWLKW</sequence>
<dbReference type="PANTHER" id="PTHR30399:SF1">
    <property type="entry name" value="UTP PYROPHOSPHATASE"/>
    <property type="match status" value="1"/>
</dbReference>
<reference evidence="3" key="1">
    <citation type="journal article" date="2019" name="Int. J. Syst. Evol. Microbiol.">
        <title>The Global Catalogue of Microorganisms (GCM) 10K type strain sequencing project: providing services to taxonomists for standard genome sequencing and annotation.</title>
        <authorList>
            <consortium name="The Broad Institute Genomics Platform"/>
            <consortium name="The Broad Institute Genome Sequencing Center for Infectious Disease"/>
            <person name="Wu L."/>
            <person name="Ma J."/>
        </authorList>
    </citation>
    <scope>NUCLEOTIDE SEQUENCE [LARGE SCALE GENOMIC DNA]</scope>
    <source>
        <strain evidence="3">JCM 15134</strain>
    </source>
</reference>
<name>A0ABP3TA71_9GAMM</name>
<evidence type="ECO:0000313" key="2">
    <source>
        <dbReference type="EMBL" id="GAA0687100.1"/>
    </source>
</evidence>
<dbReference type="InterPro" id="IPR053136">
    <property type="entry name" value="UTP_pyrophosphatase-like"/>
</dbReference>
<organism evidence="2 3">
    <name type="scientific">Marinobacterium maritimum</name>
    <dbReference type="NCBI Taxonomy" id="500162"/>
    <lineage>
        <taxon>Bacteria</taxon>
        <taxon>Pseudomonadati</taxon>
        <taxon>Pseudomonadota</taxon>
        <taxon>Gammaproteobacteria</taxon>
        <taxon>Oceanospirillales</taxon>
        <taxon>Oceanospirillaceae</taxon>
        <taxon>Marinobacterium</taxon>
    </lineage>
</organism>
<comment type="caution">
    <text evidence="2">The sequence shown here is derived from an EMBL/GenBank/DDBJ whole genome shotgun (WGS) entry which is preliminary data.</text>
</comment>
<dbReference type="RefSeq" id="WP_343803542.1">
    <property type="nucleotide sequence ID" value="NZ_BAAAET010000001.1"/>
</dbReference>
<accession>A0ABP3TA71</accession>
<keyword evidence="2" id="KW-0645">Protease</keyword>
<dbReference type="CDD" id="cd07344">
    <property type="entry name" value="M48_yhfN_like"/>
    <property type="match status" value="1"/>
</dbReference>
<proteinExistence type="predicted"/>
<protein>
    <submittedName>
        <fullName evidence="2">SprT family zinc-dependent metalloprotease</fullName>
    </submittedName>
</protein>
<dbReference type="Gene3D" id="3.30.2010.10">
    <property type="entry name" value="Metalloproteases ('zincins'), catalytic domain"/>
    <property type="match status" value="1"/>
</dbReference>
<feature type="domain" description="YgjP-like metallopeptidase" evidence="1">
    <location>
        <begin position="14"/>
        <end position="221"/>
    </location>
</feature>
<dbReference type="Pfam" id="PF01863">
    <property type="entry name" value="YgjP-like"/>
    <property type="match status" value="1"/>
</dbReference>
<evidence type="ECO:0000259" key="1">
    <source>
        <dbReference type="Pfam" id="PF01863"/>
    </source>
</evidence>
<keyword evidence="3" id="KW-1185">Reference proteome</keyword>